<keyword evidence="1" id="KW-0732">Signal</keyword>
<dbReference type="PRINTS" id="PR02045">
    <property type="entry name" value="F138DOMAIN"/>
</dbReference>
<organism evidence="2">
    <name type="scientific">Macaca fascicularis</name>
    <name type="common">Crab-eating macaque</name>
    <name type="synonym">Cynomolgus monkey</name>
    <dbReference type="NCBI Taxonomy" id="9541"/>
    <lineage>
        <taxon>Eukaryota</taxon>
        <taxon>Metazoa</taxon>
        <taxon>Chordata</taxon>
        <taxon>Craniata</taxon>
        <taxon>Vertebrata</taxon>
        <taxon>Euteleostomi</taxon>
        <taxon>Mammalia</taxon>
        <taxon>Eutheria</taxon>
        <taxon>Euarchontoglires</taxon>
        <taxon>Primates</taxon>
        <taxon>Haplorrhini</taxon>
        <taxon>Catarrhini</taxon>
        <taxon>Cercopithecidae</taxon>
        <taxon>Cercopithecinae</taxon>
        <taxon>Macaca</taxon>
    </lineage>
</organism>
<evidence type="ECO:0000313" key="2">
    <source>
        <dbReference type="EMBL" id="BAE90238.1"/>
    </source>
</evidence>
<feature type="chain" id="PRO_5003709579" evidence="1">
    <location>
        <begin position="22"/>
        <end position="53"/>
    </location>
</feature>
<sequence length="53" mass="5991">MIFIFYFYFYFLIQSHHVVQADLQLLSSGSLPTLTSQSAAIAGVSHCAWPHVF</sequence>
<proteinExistence type="evidence at transcript level"/>
<accession>I7GIN7</accession>
<protein>
    <submittedName>
        <fullName evidence="2">Macaca fascicularis brain cDNA clone: QflA-21384, similar to human p21 (CDKN1A)-activated kinase 2 (PAK2), mRNA, RefSeq: NM_002577.3</fullName>
    </submittedName>
</protein>
<evidence type="ECO:0000256" key="1">
    <source>
        <dbReference type="SAM" id="SignalP"/>
    </source>
</evidence>
<keyword evidence="2" id="KW-0418">Kinase</keyword>
<reference evidence="2" key="1">
    <citation type="journal article" date="2007" name="PLoS Biol.">
        <title>Rate of evolution in brain-expressed genes in humans and other primates.</title>
        <authorList>
            <person name="Wang H.-Y."/>
            <person name="Chien H.-C."/>
            <person name="Osada N."/>
            <person name="Hashimoto K."/>
            <person name="Sugano S."/>
            <person name="Gojobori T."/>
            <person name="Chou C.-K."/>
            <person name="Tsai S.-F."/>
            <person name="Wu C.-I."/>
            <person name="Shen C.-K.J."/>
        </authorList>
    </citation>
    <scope>NUCLEOTIDE SEQUENCE</scope>
</reference>
<dbReference type="AlphaFoldDB" id="I7GIN7"/>
<feature type="signal peptide" evidence="1">
    <location>
        <begin position="1"/>
        <end position="21"/>
    </location>
</feature>
<dbReference type="GO" id="GO:0016301">
    <property type="term" value="F:kinase activity"/>
    <property type="evidence" value="ECO:0007669"/>
    <property type="project" value="UniProtKB-KW"/>
</dbReference>
<name>I7GIN7_MACFA</name>
<dbReference type="EMBL" id="AB173176">
    <property type="protein sequence ID" value="BAE90238.1"/>
    <property type="molecule type" value="mRNA"/>
</dbReference>
<keyword evidence="2" id="KW-0808">Transferase</keyword>